<evidence type="ECO:0000259" key="7">
    <source>
        <dbReference type="Pfam" id="PF00884"/>
    </source>
</evidence>
<dbReference type="InterPro" id="IPR050448">
    <property type="entry name" value="OpgB/LTA_synthase_biosynth"/>
</dbReference>
<evidence type="ECO:0000313" key="8">
    <source>
        <dbReference type="EMBL" id="OLO11606.1"/>
    </source>
</evidence>
<evidence type="ECO:0000256" key="6">
    <source>
        <dbReference type="SAM" id="Phobius"/>
    </source>
</evidence>
<evidence type="ECO:0000256" key="2">
    <source>
        <dbReference type="ARBA" id="ARBA00022475"/>
    </source>
</evidence>
<feature type="transmembrane region" description="Helical" evidence="6">
    <location>
        <begin position="183"/>
        <end position="202"/>
    </location>
</feature>
<dbReference type="CDD" id="cd16015">
    <property type="entry name" value="LTA_synthase"/>
    <property type="match status" value="1"/>
</dbReference>
<name>A0A1Q8TD55_9GAMM</name>
<evidence type="ECO:0000256" key="3">
    <source>
        <dbReference type="ARBA" id="ARBA00022692"/>
    </source>
</evidence>
<dbReference type="RefSeq" id="WP_075368984.1">
    <property type="nucleotide sequence ID" value="NZ_MSDQ01000020.1"/>
</dbReference>
<feature type="transmembrane region" description="Helical" evidence="6">
    <location>
        <begin position="21"/>
        <end position="42"/>
    </location>
</feature>
<evidence type="ECO:0000256" key="1">
    <source>
        <dbReference type="ARBA" id="ARBA00004651"/>
    </source>
</evidence>
<sequence length="698" mass="78942">MYKDSVTVSRWQHWREMNRQLWRLGLIGVVTLTLMRVLLWQLNAPSSLDVPAGELLQAFWMGLRFDAKIMAILLGPWLVVATALLPLPRVFLAGWRRLWPVWAIAIMVLINLLALINHFFFTFYQGPINSLIFGLFEDDTQAVLETIWSDYPFFSLLIALTGMTGIQVALMRHGHRQERRRLGWRRATLLVVVSWVALIGLGRGTLGTFPLREMHMAVSSNAFVNDLVPSGPQALYLAWKERQVNQIGDDPQSGLARYGFSSPMAAAEVLGWSQADTPQAVFDHMTETTPARSAEKDKPPHVVFSLMESWGRHPLDFDDAEDNDLLGHLRPWMQEKADYFPHALSAENGTHPSLEGLLFDTPISPLTQSRYGYRQYSTSTVLPYERAGYHTVFLTSGSAQWRNLDGALKRQGFDEVLGESAIRERFPDAEGSTWGLFDEWMFRYGEELLKEAEANDEKLMLVMLSITNHPPYKIPEDYEPAPLDVSRLGDELAVSPEFGTSILETYQYANDSMGRFLDRLDADGLMDHTLFAATGDHNTRSLMQYPDAHDLFDQFGVPVLMWVPPAYRGDGEAQVEDWTSHRDIFPTLWAHSLSDVQVPWMGRDLYTPQASPMALTFNHQDGGQGVMVSEAGAVTSLTDPTYYRWSNDAPDLEDRALAATASPSRALEDQAQRAQARMALEDWRIRREALQADTPETD</sequence>
<evidence type="ECO:0000256" key="5">
    <source>
        <dbReference type="ARBA" id="ARBA00023136"/>
    </source>
</evidence>
<dbReference type="STRING" id="223900.GCA_000821045_01616"/>
<evidence type="ECO:0000256" key="4">
    <source>
        <dbReference type="ARBA" id="ARBA00022989"/>
    </source>
</evidence>
<proteinExistence type="predicted"/>
<dbReference type="PANTHER" id="PTHR47371">
    <property type="entry name" value="LIPOTEICHOIC ACID SYNTHASE"/>
    <property type="match status" value="1"/>
</dbReference>
<comment type="caution">
    <text evidence="8">The sequence shown here is derived from an EMBL/GenBank/DDBJ whole genome shotgun (WGS) entry which is preliminary data.</text>
</comment>
<feature type="transmembrane region" description="Helical" evidence="6">
    <location>
        <begin position="99"/>
        <end position="121"/>
    </location>
</feature>
<comment type="subcellular location">
    <subcellularLocation>
        <location evidence="1">Cell membrane</location>
        <topology evidence="1">Multi-pass membrane protein</topology>
    </subcellularLocation>
</comment>
<keyword evidence="3 6" id="KW-0812">Transmembrane</keyword>
<dbReference type="Pfam" id="PF00884">
    <property type="entry name" value="Sulfatase"/>
    <property type="match status" value="1"/>
</dbReference>
<reference evidence="8 9" key="1">
    <citation type="submission" date="2016-12" db="EMBL/GenBank/DDBJ databases">
        <title>Draft genome sequences of strains Salinicola socius SMB35, Salinicola sp. MH3R3-1 and Chromohalobacter sp. SMB17 from the Verkhnekamsk potash mining region of Russia.</title>
        <authorList>
            <person name="Mavrodi D.V."/>
            <person name="Olsson B.E."/>
            <person name="Korsakova E.S."/>
            <person name="Pyankova A."/>
            <person name="Mavrodi O.V."/>
            <person name="Plotnikova E.G."/>
        </authorList>
    </citation>
    <scope>NUCLEOTIDE SEQUENCE [LARGE SCALE GENOMIC DNA]</scope>
    <source>
        <strain evidence="8 9">SMB17</strain>
    </source>
</reference>
<dbReference type="SUPFAM" id="SSF53649">
    <property type="entry name" value="Alkaline phosphatase-like"/>
    <property type="match status" value="1"/>
</dbReference>
<dbReference type="Gene3D" id="3.40.720.10">
    <property type="entry name" value="Alkaline Phosphatase, subunit A"/>
    <property type="match status" value="1"/>
</dbReference>
<keyword evidence="4 6" id="KW-1133">Transmembrane helix</keyword>
<keyword evidence="2" id="KW-1003">Cell membrane</keyword>
<dbReference type="PANTHER" id="PTHR47371:SF3">
    <property type="entry name" value="PHOSPHOGLYCEROL TRANSFERASE I"/>
    <property type="match status" value="1"/>
</dbReference>
<feature type="transmembrane region" description="Helical" evidence="6">
    <location>
        <begin position="151"/>
        <end position="171"/>
    </location>
</feature>
<accession>A0A1Q8TD55</accession>
<keyword evidence="5 6" id="KW-0472">Membrane</keyword>
<keyword evidence="9" id="KW-1185">Reference proteome</keyword>
<dbReference type="EMBL" id="MSDQ01000020">
    <property type="protein sequence ID" value="OLO11606.1"/>
    <property type="molecule type" value="Genomic_DNA"/>
</dbReference>
<evidence type="ECO:0000313" key="9">
    <source>
        <dbReference type="Proteomes" id="UP000186806"/>
    </source>
</evidence>
<organism evidence="8 9">
    <name type="scientific">Chromohalobacter japonicus</name>
    <dbReference type="NCBI Taxonomy" id="223900"/>
    <lineage>
        <taxon>Bacteria</taxon>
        <taxon>Pseudomonadati</taxon>
        <taxon>Pseudomonadota</taxon>
        <taxon>Gammaproteobacteria</taxon>
        <taxon>Oceanospirillales</taxon>
        <taxon>Halomonadaceae</taxon>
        <taxon>Chromohalobacter</taxon>
    </lineage>
</organism>
<feature type="domain" description="Sulfatase N-terminal" evidence="7">
    <location>
        <begin position="300"/>
        <end position="590"/>
    </location>
</feature>
<dbReference type="InterPro" id="IPR017850">
    <property type="entry name" value="Alkaline_phosphatase_core_sf"/>
</dbReference>
<feature type="transmembrane region" description="Helical" evidence="6">
    <location>
        <begin position="69"/>
        <end position="87"/>
    </location>
</feature>
<dbReference type="AlphaFoldDB" id="A0A1Q8TD55"/>
<protein>
    <recommendedName>
        <fullName evidence="7">Sulfatase N-terminal domain-containing protein</fullName>
    </recommendedName>
</protein>
<dbReference type="Proteomes" id="UP000186806">
    <property type="component" value="Unassembled WGS sequence"/>
</dbReference>
<gene>
    <name evidence="8" type="ORF">BTW10_08195</name>
</gene>
<dbReference type="GO" id="GO:0005886">
    <property type="term" value="C:plasma membrane"/>
    <property type="evidence" value="ECO:0007669"/>
    <property type="project" value="UniProtKB-SubCell"/>
</dbReference>
<dbReference type="InterPro" id="IPR000917">
    <property type="entry name" value="Sulfatase_N"/>
</dbReference>